<evidence type="ECO:0000256" key="4">
    <source>
        <dbReference type="ARBA" id="ARBA00023136"/>
    </source>
</evidence>
<evidence type="ECO:0000259" key="6">
    <source>
        <dbReference type="Pfam" id="PF04357"/>
    </source>
</evidence>
<dbReference type="PANTHER" id="PTHR36985:SF1">
    <property type="entry name" value="TRANSLOCATION AND ASSEMBLY MODULE SUBUNIT TAMB"/>
    <property type="match status" value="1"/>
</dbReference>
<keyword evidence="2 5" id="KW-0812">Transmembrane</keyword>
<gene>
    <name evidence="7" type="ORF">LK996_08155</name>
</gene>
<keyword evidence="3 5" id="KW-1133">Transmembrane helix</keyword>
<evidence type="ECO:0000256" key="3">
    <source>
        <dbReference type="ARBA" id="ARBA00022989"/>
    </source>
</evidence>
<feature type="domain" description="Translocation and assembly module TamB C-terminal" evidence="6">
    <location>
        <begin position="938"/>
        <end position="1268"/>
    </location>
</feature>
<evidence type="ECO:0000313" key="8">
    <source>
        <dbReference type="Proteomes" id="UP001165293"/>
    </source>
</evidence>
<organism evidence="7 8">
    <name type="scientific">Noviluteimonas lactosilytica</name>
    <dbReference type="NCBI Taxonomy" id="2888523"/>
    <lineage>
        <taxon>Bacteria</taxon>
        <taxon>Pseudomonadati</taxon>
        <taxon>Pseudomonadota</taxon>
        <taxon>Gammaproteobacteria</taxon>
        <taxon>Lysobacterales</taxon>
        <taxon>Lysobacteraceae</taxon>
        <taxon>Noviluteimonas</taxon>
    </lineage>
</organism>
<comment type="subcellular location">
    <subcellularLocation>
        <location evidence="1">Membrane</location>
        <topology evidence="1">Single-pass membrane protein</topology>
    </subcellularLocation>
</comment>
<dbReference type="Proteomes" id="UP001165293">
    <property type="component" value="Unassembled WGS sequence"/>
</dbReference>
<proteinExistence type="predicted"/>
<feature type="transmembrane region" description="Helical" evidence="5">
    <location>
        <begin position="22"/>
        <end position="45"/>
    </location>
</feature>
<evidence type="ECO:0000256" key="5">
    <source>
        <dbReference type="SAM" id="Phobius"/>
    </source>
</evidence>
<protein>
    <submittedName>
        <fullName evidence="7">Translocation/assembly module TamB domain-containing protein</fullName>
    </submittedName>
</protein>
<keyword evidence="4 5" id="KW-0472">Membrane</keyword>
<dbReference type="Pfam" id="PF04357">
    <property type="entry name" value="TamB"/>
    <property type="match status" value="1"/>
</dbReference>
<dbReference type="RefSeq" id="WP_230526604.1">
    <property type="nucleotide sequence ID" value="NZ_JAJGAK010000001.1"/>
</dbReference>
<evidence type="ECO:0000313" key="7">
    <source>
        <dbReference type="EMBL" id="MCC8363046.1"/>
    </source>
</evidence>
<sequence>MPLTPEQRAERSKARRAFARKVAIRSTLAALALAVLAFALLYWLLTSIGGRDVLLAQVVARLPPGATLTWERAEGPVSGPLTMHGVRFDYASDPARPTRRITFTARSIHVDPALRPLLGRTLRLDALDIRGATLEIPESEEPFEFPRWPESLPAIEPPLALQADTIRIDGLRVTQSGAPMVAIRSASGGLRASRGALHVEHVSVDSDLGRFAMHGDYVPRARYRTDFTATAVLPVQGGRTAPRFGIVARGDVSKLDVSIAGRVPAPARATLTLRGEPDPTWHVRVDAPAVDFALLSGDEPSDTPMSINLRADGLGGRATIRGSVRQGDLAAVIQPSQVRLDDKVLTVEPLIVDALDGRTTLRGFADLRDPAQRRLRFAINARGLRWGGTPDAPAVVANADFGIAGKPEAWAAKGDANFEREDRRATLSFDARGDTEQATIQSMQARMPSGTLDAKGNVRWAPVLEWNADTTLAGFDPGYFAPEFPGRIEGRIATRGKARPDGGVDASFDAPSLRGTLRGRALDARAKVDLHGSDIDGDVAIAIGGSRASAKGRVGATLSVDARFEPLRLDDLLPGAGGVLRGTATLRGPRTTPDIAADLTGDGLHWGEWRAASLRANGTLPWRTGNGTLHVDASGIEAGLAIDRLVVDARGAMENLSLDADARTPFGGATLSGNAVKRGAQWSGTLATLRLVPQKGSPWTLDRPATWRWDGTSGALSNACLSTTGSGAVCANADWPRRGLDVRADRLPLELATPWLPPREDGRPWLLRGDLQLVGELRPVGNAWRGNVRVASASGGMRNSERSRRDLLSYNGLQLEALFDPQRVSVVFGSTFNEDGRIDARIATGWDDYAPLSGDVSLRTDSLTWMELLSPDIVEPTGLLEGRVALSGTRAQPSLGGQAHLTNFQTELPALGIELREGDVRLDALADGSARIAGTVRSGEGTLRVNGTLGWRGDDTPLVLNVTGENVLASDTRDVRAVIAPDVVVRYAAGQPINVTGRVVVESGRMALEGLEGGAVRSPDVVVLDPVDPERAVETPLALDLTLLLPEDAVALSGFGLEGALDGELRVRQRPGTEMIGTGTLEIAGTYKAYGQELTISRGALIWSNDPVANPTLDVRAQRVVGDVTAGIQVRGRATAPQAEVWADPPMDQSEALSYLALGRPLSSASNEEGRQLDAASAALQAGGGLLASQLATRLGFDDAGVMDSRTLGGNVFGVGKYLSPNLYVGYGVSLLGTGQVLTLKYLLRAGFDIQIESSTVENRASVNWRKEK</sequence>
<evidence type="ECO:0000256" key="1">
    <source>
        <dbReference type="ARBA" id="ARBA00004167"/>
    </source>
</evidence>
<dbReference type="EMBL" id="JAJGAK010000001">
    <property type="protein sequence ID" value="MCC8363046.1"/>
    <property type="molecule type" value="Genomic_DNA"/>
</dbReference>
<keyword evidence="8" id="KW-1185">Reference proteome</keyword>
<evidence type="ECO:0000256" key="2">
    <source>
        <dbReference type="ARBA" id="ARBA00022692"/>
    </source>
</evidence>
<accession>A0ABS8JHF8</accession>
<comment type="caution">
    <text evidence="7">The sequence shown here is derived from an EMBL/GenBank/DDBJ whole genome shotgun (WGS) entry which is preliminary data.</text>
</comment>
<dbReference type="PANTHER" id="PTHR36985">
    <property type="entry name" value="TRANSLOCATION AND ASSEMBLY MODULE SUBUNIT TAMB"/>
    <property type="match status" value="1"/>
</dbReference>
<reference evidence="7" key="1">
    <citation type="submission" date="2021-10" db="EMBL/GenBank/DDBJ databases">
        <authorList>
            <person name="Lyu M."/>
            <person name="Wang X."/>
            <person name="Meng X."/>
            <person name="Xu K."/>
        </authorList>
    </citation>
    <scope>NUCLEOTIDE SEQUENCE</scope>
    <source>
        <strain evidence="7">A6</strain>
    </source>
</reference>
<dbReference type="InterPro" id="IPR007452">
    <property type="entry name" value="TamB_C"/>
</dbReference>
<name>A0ABS8JHF8_9GAMM</name>